<evidence type="ECO:0000256" key="1">
    <source>
        <dbReference type="SAM" id="Phobius"/>
    </source>
</evidence>
<keyword evidence="1" id="KW-0812">Transmembrane</keyword>
<dbReference type="Proteomes" id="UP001161390">
    <property type="component" value="Unassembled WGS sequence"/>
</dbReference>
<keyword evidence="1" id="KW-1133">Transmembrane helix</keyword>
<dbReference type="RefSeq" id="WP_284369409.1">
    <property type="nucleotide sequence ID" value="NZ_BSNJ01000001.1"/>
</dbReference>
<feature type="transmembrane region" description="Helical" evidence="1">
    <location>
        <begin position="121"/>
        <end position="139"/>
    </location>
</feature>
<reference evidence="2" key="1">
    <citation type="journal article" date="2014" name="Int. J. Syst. Evol. Microbiol.">
        <title>Complete genome of a new Firmicutes species belonging to the dominant human colonic microbiota ('Ruminococcus bicirculans') reveals two chromosomes and a selective capacity to utilize plant glucans.</title>
        <authorList>
            <consortium name="NISC Comparative Sequencing Program"/>
            <person name="Wegmann U."/>
            <person name="Louis P."/>
            <person name="Goesmann A."/>
            <person name="Henrissat B."/>
            <person name="Duncan S.H."/>
            <person name="Flint H.J."/>
        </authorList>
    </citation>
    <scope>NUCLEOTIDE SEQUENCE</scope>
    <source>
        <strain evidence="2">NBRC 108216</strain>
    </source>
</reference>
<evidence type="ECO:0000313" key="2">
    <source>
        <dbReference type="EMBL" id="GLQ19609.1"/>
    </source>
</evidence>
<dbReference type="EMBL" id="BSNJ01000001">
    <property type="protein sequence ID" value="GLQ19609.1"/>
    <property type="molecule type" value="Genomic_DNA"/>
</dbReference>
<sequence>MIDLYALALFFHILLYVFWLGGDLGVAVLGGQFRKRDAYTMDQRLALLKVLVMVDMGPRTAWALMVGSSISLAHLGGYWPLPLWALSLAWAISGLWLYLVWAAYKAGQTPKAAKLRKVEMVLKWALSAGYLYLGFVSLVLDDPIVPDWLAWKALLFGLIFIAAILIDVRFKPVGPALMSLIEKGSSDETELPLRALMDRSRFWVRVTYLLLVIIGFVGTTKFL</sequence>
<organism evidence="2 3">
    <name type="scientific">Algimonas porphyrae</name>
    <dbReference type="NCBI Taxonomy" id="1128113"/>
    <lineage>
        <taxon>Bacteria</taxon>
        <taxon>Pseudomonadati</taxon>
        <taxon>Pseudomonadota</taxon>
        <taxon>Alphaproteobacteria</taxon>
        <taxon>Maricaulales</taxon>
        <taxon>Robiginitomaculaceae</taxon>
        <taxon>Algimonas</taxon>
    </lineage>
</organism>
<feature type="transmembrane region" description="Helical" evidence="1">
    <location>
        <begin position="151"/>
        <end position="170"/>
    </location>
</feature>
<reference evidence="2" key="2">
    <citation type="submission" date="2023-01" db="EMBL/GenBank/DDBJ databases">
        <title>Draft genome sequence of Algimonas porphyrae strain NBRC 108216.</title>
        <authorList>
            <person name="Sun Q."/>
            <person name="Mori K."/>
        </authorList>
    </citation>
    <scope>NUCLEOTIDE SEQUENCE</scope>
    <source>
        <strain evidence="2">NBRC 108216</strain>
    </source>
</reference>
<feature type="transmembrane region" description="Helical" evidence="1">
    <location>
        <begin position="6"/>
        <end position="29"/>
    </location>
</feature>
<proteinExistence type="predicted"/>
<gene>
    <name evidence="2" type="ORF">GCM10007854_05640</name>
</gene>
<comment type="caution">
    <text evidence="2">The sequence shown here is derived from an EMBL/GenBank/DDBJ whole genome shotgun (WGS) entry which is preliminary data.</text>
</comment>
<evidence type="ECO:0000313" key="3">
    <source>
        <dbReference type="Proteomes" id="UP001161390"/>
    </source>
</evidence>
<name>A0ABQ5UWE8_9PROT</name>
<feature type="transmembrane region" description="Helical" evidence="1">
    <location>
        <begin position="50"/>
        <end position="75"/>
    </location>
</feature>
<keyword evidence="1" id="KW-0472">Membrane</keyword>
<accession>A0ABQ5UWE8</accession>
<feature type="transmembrane region" description="Helical" evidence="1">
    <location>
        <begin position="202"/>
        <end position="220"/>
    </location>
</feature>
<keyword evidence="3" id="KW-1185">Reference proteome</keyword>
<feature type="transmembrane region" description="Helical" evidence="1">
    <location>
        <begin position="81"/>
        <end position="101"/>
    </location>
</feature>
<protein>
    <recommendedName>
        <fullName evidence="4">DUF2269 family protein</fullName>
    </recommendedName>
</protein>
<evidence type="ECO:0008006" key="4">
    <source>
        <dbReference type="Google" id="ProtNLM"/>
    </source>
</evidence>